<dbReference type="SUPFAM" id="SSF52540">
    <property type="entry name" value="P-loop containing nucleoside triphosphate hydrolases"/>
    <property type="match status" value="1"/>
</dbReference>
<dbReference type="GO" id="GO:0005524">
    <property type="term" value="F:ATP binding"/>
    <property type="evidence" value="ECO:0007669"/>
    <property type="project" value="InterPro"/>
</dbReference>
<organism evidence="2 3">
    <name type="scientific">Candidatus Scybalomonas excrementavium</name>
    <dbReference type="NCBI Taxonomy" id="2840943"/>
    <lineage>
        <taxon>Bacteria</taxon>
        <taxon>Bacillati</taxon>
        <taxon>Bacillota</taxon>
        <taxon>Clostridia</taxon>
        <taxon>Lachnospirales</taxon>
        <taxon>Lachnospiraceae</taxon>
        <taxon>Lachnospiraceae incertae sedis</taxon>
        <taxon>Candidatus Scybalomonas</taxon>
    </lineage>
</organism>
<dbReference type="GO" id="GO:0016887">
    <property type="term" value="F:ATP hydrolysis activity"/>
    <property type="evidence" value="ECO:0007669"/>
    <property type="project" value="InterPro"/>
</dbReference>
<dbReference type="AlphaFoldDB" id="A0A9D9N8C5"/>
<feature type="non-terminal residue" evidence="2">
    <location>
        <position position="453"/>
    </location>
</feature>
<evidence type="ECO:0000313" key="3">
    <source>
        <dbReference type="Proteomes" id="UP000823618"/>
    </source>
</evidence>
<protein>
    <submittedName>
        <fullName evidence="2">AAA family ATPase</fullName>
    </submittedName>
</protein>
<sequence length="453" mass="52296">MNIKRAKEEIQHTIKAYLKKDEFGNYKIPPIHQRPLLLIGPPGIGKTAIMEQIAKECKIGLVSYTITHHTRQSAIGLPFIEEKEFGGKKYHVTEYTMSEIIASIYEKIEETGLKEGILFLDEINCVSETLAPTMLQFLQGKMFGNHKVPEGFVIVSAGNPPEYNRSVREFDIVTLDRIRKMEIEEDYQVFKEYGYKQGIHDSILSYLELKKENFYRIETTVDGKSFVTARGWEDLSRMMYLYEEMDIAIDEELIYQYLQHRKTAKDFCAYYELYKKYKTEYKIGELLDGKEPVEVSEKLTKSTFDEKISVVNLLIGKLTESFKETEQTDWFVSSLYEKLQLIKGILLKEEDIELPEGMDTAIFEESPAAVIDLIIEKTEEEYKHAKKAGVLSKEEEKIKLRVIKMLEKYVYAMKEAGSTSGEEAMDVIRPLFGEEAGKRESIIEMAGNQLKIA</sequence>
<evidence type="ECO:0000259" key="1">
    <source>
        <dbReference type="SMART" id="SM00382"/>
    </source>
</evidence>
<name>A0A9D9N8C5_9FIRM</name>
<dbReference type="CDD" id="cd00009">
    <property type="entry name" value="AAA"/>
    <property type="match status" value="1"/>
</dbReference>
<gene>
    <name evidence="2" type="ORF">IAC13_08645</name>
</gene>
<dbReference type="InterPro" id="IPR003959">
    <property type="entry name" value="ATPase_AAA_core"/>
</dbReference>
<dbReference type="InterPro" id="IPR003593">
    <property type="entry name" value="AAA+_ATPase"/>
</dbReference>
<dbReference type="SMART" id="SM00382">
    <property type="entry name" value="AAA"/>
    <property type="match status" value="1"/>
</dbReference>
<dbReference type="InterPro" id="IPR027417">
    <property type="entry name" value="P-loop_NTPase"/>
</dbReference>
<dbReference type="EMBL" id="JADIML010000241">
    <property type="protein sequence ID" value="MBO8463984.1"/>
    <property type="molecule type" value="Genomic_DNA"/>
</dbReference>
<proteinExistence type="predicted"/>
<comment type="caution">
    <text evidence="2">The sequence shown here is derived from an EMBL/GenBank/DDBJ whole genome shotgun (WGS) entry which is preliminary data.</text>
</comment>
<dbReference type="Proteomes" id="UP000823618">
    <property type="component" value="Unassembled WGS sequence"/>
</dbReference>
<reference evidence="2" key="2">
    <citation type="journal article" date="2021" name="PeerJ">
        <title>Extensive microbial diversity within the chicken gut microbiome revealed by metagenomics and culture.</title>
        <authorList>
            <person name="Gilroy R."/>
            <person name="Ravi A."/>
            <person name="Getino M."/>
            <person name="Pursley I."/>
            <person name="Horton D.L."/>
            <person name="Alikhan N.F."/>
            <person name="Baker D."/>
            <person name="Gharbi K."/>
            <person name="Hall N."/>
            <person name="Watson M."/>
            <person name="Adriaenssens E.M."/>
            <person name="Foster-Nyarko E."/>
            <person name="Jarju S."/>
            <person name="Secka A."/>
            <person name="Antonio M."/>
            <person name="Oren A."/>
            <person name="Chaudhuri R.R."/>
            <person name="La Ragione R."/>
            <person name="Hildebrand F."/>
            <person name="Pallen M.J."/>
        </authorList>
    </citation>
    <scope>NUCLEOTIDE SEQUENCE</scope>
    <source>
        <strain evidence="2">E3-2379</strain>
    </source>
</reference>
<accession>A0A9D9N8C5</accession>
<dbReference type="Gene3D" id="3.40.50.300">
    <property type="entry name" value="P-loop containing nucleotide triphosphate hydrolases"/>
    <property type="match status" value="1"/>
</dbReference>
<reference evidence="2" key="1">
    <citation type="submission" date="2020-10" db="EMBL/GenBank/DDBJ databases">
        <authorList>
            <person name="Gilroy R."/>
        </authorList>
    </citation>
    <scope>NUCLEOTIDE SEQUENCE</scope>
    <source>
        <strain evidence="2">E3-2379</strain>
    </source>
</reference>
<evidence type="ECO:0000313" key="2">
    <source>
        <dbReference type="EMBL" id="MBO8463984.1"/>
    </source>
</evidence>
<dbReference type="Pfam" id="PF00004">
    <property type="entry name" value="AAA"/>
    <property type="match status" value="1"/>
</dbReference>
<feature type="domain" description="AAA+ ATPase" evidence="1">
    <location>
        <begin position="32"/>
        <end position="185"/>
    </location>
</feature>